<dbReference type="PROSITE" id="PS00086">
    <property type="entry name" value="CYTOCHROME_P450"/>
    <property type="match status" value="1"/>
</dbReference>
<protein>
    <submittedName>
        <fullName evidence="12">Cytochrome P450 2F2-like</fullName>
    </submittedName>
</protein>
<dbReference type="GO" id="GO:0016020">
    <property type="term" value="C:membrane"/>
    <property type="evidence" value="ECO:0007669"/>
    <property type="project" value="UniProtKB-SubCell"/>
</dbReference>
<proteinExistence type="inferred from homology"/>
<dbReference type="GO" id="GO:0020037">
    <property type="term" value="F:heme binding"/>
    <property type="evidence" value="ECO:0007669"/>
    <property type="project" value="InterPro"/>
</dbReference>
<evidence type="ECO:0000256" key="5">
    <source>
        <dbReference type="ARBA" id="ARBA00022723"/>
    </source>
</evidence>
<organism evidence="11 12">
    <name type="scientific">Clupea harengus</name>
    <name type="common">Atlantic herring</name>
    <dbReference type="NCBI Taxonomy" id="7950"/>
    <lineage>
        <taxon>Eukaryota</taxon>
        <taxon>Metazoa</taxon>
        <taxon>Chordata</taxon>
        <taxon>Craniata</taxon>
        <taxon>Vertebrata</taxon>
        <taxon>Euteleostomi</taxon>
        <taxon>Actinopterygii</taxon>
        <taxon>Neopterygii</taxon>
        <taxon>Teleostei</taxon>
        <taxon>Clupei</taxon>
        <taxon>Clupeiformes</taxon>
        <taxon>Clupeoidei</taxon>
        <taxon>Clupeidae</taxon>
        <taxon>Clupea</taxon>
    </lineage>
</organism>
<keyword evidence="9" id="KW-0472">Membrane</keyword>
<comment type="subcellular location">
    <subcellularLocation>
        <location evidence="2">Membrane</location>
    </subcellularLocation>
</comment>
<accession>A0A8M1KHZ5</accession>
<sequence length="491" mass="55556">MWGAVILVGICSWLFFLLLKIQRPNKFPPGPRPIPLFGNLLELNLNNPLNDLQRLSDQYGKVFSVYLGSRPAVVLTGMETIKEALINKAVDFAGRPQDLMVNHATENKGIILADYGPGWKEHRRFALMTLKNFGLGKQSMEKKILGEISYVISKLETFVGKSMSPQTLFHNAASNIIFAVLFGARYEYDDEVLKLFVRLYTENAKIANGPWAMIYDTFPLIRSLPLPFQKAFENTDTALKMGANLVNEHKKTRVPGQPNDFIDCYLDELDKRGDDGSSFEESRLVMYALDLHFAGTDTTSNTLLTAFLYLSTHPDIQERFYQEIVEVLEGKDEACFEDRHRMPYTQAVIHESQRVANTVPLSVFHSTTKDTELQGYHIPKGTMIIPNLTSVLSEEGQWKYPREFNPSNFLNEQGEFEKPEAFMPFSVGSRVCLGEGLARMELFLVMVTLLQHFKFGWPEDAGVPDYTPVFGVTLTPKPYSMTVSLRSTGQS</sequence>
<keyword evidence="5 10" id="KW-0479">Metal-binding</keyword>
<dbReference type="OrthoDB" id="2789670at2759"/>
<evidence type="ECO:0000256" key="10">
    <source>
        <dbReference type="RuleBase" id="RU000461"/>
    </source>
</evidence>
<name>A0A8M1KHZ5_CLUHA</name>
<dbReference type="GO" id="GO:0016712">
    <property type="term" value="F:oxidoreductase activity, acting on paired donors, with incorporation or reduction of molecular oxygen, reduced flavin or flavoprotein as one donor, and incorporation of one atom of oxygen"/>
    <property type="evidence" value="ECO:0007669"/>
    <property type="project" value="TreeGrafter"/>
</dbReference>
<keyword evidence="11" id="KW-1185">Reference proteome</keyword>
<keyword evidence="6 10" id="KW-0560">Oxidoreductase</keyword>
<dbReference type="GO" id="GO:0006805">
    <property type="term" value="P:xenobiotic metabolic process"/>
    <property type="evidence" value="ECO:0007669"/>
    <property type="project" value="TreeGrafter"/>
</dbReference>
<evidence type="ECO:0000313" key="11">
    <source>
        <dbReference type="Proteomes" id="UP000515152"/>
    </source>
</evidence>
<evidence type="ECO:0000256" key="4">
    <source>
        <dbReference type="ARBA" id="ARBA00022617"/>
    </source>
</evidence>
<dbReference type="GeneID" id="122130751"/>
<dbReference type="GO" id="GO:0006082">
    <property type="term" value="P:organic acid metabolic process"/>
    <property type="evidence" value="ECO:0007669"/>
    <property type="project" value="TreeGrafter"/>
</dbReference>
<dbReference type="PANTHER" id="PTHR24300">
    <property type="entry name" value="CYTOCHROME P450 508A4-RELATED"/>
    <property type="match status" value="1"/>
</dbReference>
<reference evidence="12" key="1">
    <citation type="submission" date="2025-08" db="UniProtKB">
        <authorList>
            <consortium name="RefSeq"/>
        </authorList>
    </citation>
    <scope>IDENTIFICATION</scope>
</reference>
<dbReference type="InterPro" id="IPR050182">
    <property type="entry name" value="Cytochrome_P450_fam2"/>
</dbReference>
<comment type="cofactor">
    <cofactor evidence="1">
        <name>heme</name>
        <dbReference type="ChEBI" id="CHEBI:30413"/>
    </cofactor>
</comment>
<dbReference type="PANTHER" id="PTHR24300:SF327">
    <property type="entry name" value="CYTOCHROME P450 2F2-RELATED"/>
    <property type="match status" value="1"/>
</dbReference>
<evidence type="ECO:0000256" key="9">
    <source>
        <dbReference type="ARBA" id="ARBA00023136"/>
    </source>
</evidence>
<gene>
    <name evidence="12" type="primary">LOC122130751</name>
</gene>
<dbReference type="RefSeq" id="XP_042561439.1">
    <property type="nucleotide sequence ID" value="XM_042705505.1"/>
</dbReference>
<evidence type="ECO:0000256" key="7">
    <source>
        <dbReference type="ARBA" id="ARBA00023004"/>
    </source>
</evidence>
<dbReference type="GO" id="GO:0005506">
    <property type="term" value="F:iron ion binding"/>
    <property type="evidence" value="ECO:0007669"/>
    <property type="project" value="InterPro"/>
</dbReference>
<evidence type="ECO:0000256" key="1">
    <source>
        <dbReference type="ARBA" id="ARBA00001971"/>
    </source>
</evidence>
<dbReference type="FunFam" id="1.10.630.10:FF:000004">
    <property type="entry name" value="cytochrome P450 2D15 isoform X1"/>
    <property type="match status" value="1"/>
</dbReference>
<dbReference type="GO" id="GO:0005737">
    <property type="term" value="C:cytoplasm"/>
    <property type="evidence" value="ECO:0007669"/>
    <property type="project" value="TreeGrafter"/>
</dbReference>
<evidence type="ECO:0000256" key="8">
    <source>
        <dbReference type="ARBA" id="ARBA00023033"/>
    </source>
</evidence>
<dbReference type="AlphaFoldDB" id="A0A8M1KHZ5"/>
<dbReference type="KEGG" id="char:122130751"/>
<comment type="similarity">
    <text evidence="3 10">Belongs to the cytochrome P450 family.</text>
</comment>
<evidence type="ECO:0000256" key="2">
    <source>
        <dbReference type="ARBA" id="ARBA00004370"/>
    </source>
</evidence>
<keyword evidence="7 10" id="KW-0408">Iron</keyword>
<dbReference type="InterPro" id="IPR001128">
    <property type="entry name" value="Cyt_P450"/>
</dbReference>
<evidence type="ECO:0000313" key="12">
    <source>
        <dbReference type="RefSeq" id="XP_042561439.1"/>
    </source>
</evidence>
<keyword evidence="8 10" id="KW-0503">Monooxygenase</keyword>
<evidence type="ECO:0000256" key="6">
    <source>
        <dbReference type="ARBA" id="ARBA00023002"/>
    </source>
</evidence>
<dbReference type="InterPro" id="IPR017972">
    <property type="entry name" value="Cyt_P450_CS"/>
</dbReference>
<dbReference type="Proteomes" id="UP000515152">
    <property type="component" value="Unplaced"/>
</dbReference>
<keyword evidence="4 10" id="KW-0349">Heme</keyword>
<dbReference type="Pfam" id="PF00067">
    <property type="entry name" value="p450"/>
    <property type="match status" value="1"/>
</dbReference>
<evidence type="ECO:0000256" key="3">
    <source>
        <dbReference type="ARBA" id="ARBA00010617"/>
    </source>
</evidence>